<evidence type="ECO:0000313" key="3">
    <source>
        <dbReference type="Proteomes" id="UP000326759"/>
    </source>
</evidence>
<dbReference type="EMBL" id="SEYY01008486">
    <property type="protein sequence ID" value="KAB7502126.1"/>
    <property type="molecule type" value="Genomic_DNA"/>
</dbReference>
<dbReference type="Proteomes" id="UP000326759">
    <property type="component" value="Unassembled WGS sequence"/>
</dbReference>
<feature type="non-terminal residue" evidence="2">
    <location>
        <position position="135"/>
    </location>
</feature>
<accession>A0A5N5T6A7</accession>
<organism evidence="2 3">
    <name type="scientific">Armadillidium nasatum</name>
    <dbReference type="NCBI Taxonomy" id="96803"/>
    <lineage>
        <taxon>Eukaryota</taxon>
        <taxon>Metazoa</taxon>
        <taxon>Ecdysozoa</taxon>
        <taxon>Arthropoda</taxon>
        <taxon>Crustacea</taxon>
        <taxon>Multicrustacea</taxon>
        <taxon>Malacostraca</taxon>
        <taxon>Eumalacostraca</taxon>
        <taxon>Peracarida</taxon>
        <taxon>Isopoda</taxon>
        <taxon>Oniscidea</taxon>
        <taxon>Crinocheta</taxon>
        <taxon>Armadillidiidae</taxon>
        <taxon>Armadillidium</taxon>
    </lineage>
</organism>
<sequence length="135" mass="14544">RRFKNIIQRFKFGYLLINEIICLCFETRPGQSSQIRTNYKSEFARALESLLSVSSKRRGDSTTTAPSGSSVCSEKPGGVGAHVSTESCASRPPSAASVLAFGMPSSRRSLSAAKLKILETGGPFADHCKGHEGKF</sequence>
<comment type="caution">
    <text evidence="2">The sequence shown here is derived from an EMBL/GenBank/DDBJ whole genome shotgun (WGS) entry which is preliminary data.</text>
</comment>
<dbReference type="GO" id="GO:0048471">
    <property type="term" value="C:perinuclear region of cytoplasm"/>
    <property type="evidence" value="ECO:0007669"/>
    <property type="project" value="TreeGrafter"/>
</dbReference>
<evidence type="ECO:0000256" key="1">
    <source>
        <dbReference type="SAM" id="MobiDB-lite"/>
    </source>
</evidence>
<keyword evidence="3" id="KW-1185">Reference proteome</keyword>
<gene>
    <name evidence="2" type="ORF">Anas_10588</name>
</gene>
<dbReference type="PANTHER" id="PTHR22635:SF0">
    <property type="entry name" value="RING FINGER PROTEIN 207"/>
    <property type="match status" value="1"/>
</dbReference>
<feature type="region of interest" description="Disordered" evidence="1">
    <location>
        <begin position="54"/>
        <end position="92"/>
    </location>
</feature>
<protein>
    <submittedName>
        <fullName evidence="2">Uncharacterized protein</fullName>
    </submittedName>
</protein>
<evidence type="ECO:0000313" key="2">
    <source>
        <dbReference type="EMBL" id="KAB7502126.1"/>
    </source>
</evidence>
<reference evidence="2 3" key="1">
    <citation type="journal article" date="2019" name="PLoS Biol.">
        <title>Sex chromosomes control vertical transmission of feminizing Wolbachia symbionts in an isopod.</title>
        <authorList>
            <person name="Becking T."/>
            <person name="Chebbi M.A."/>
            <person name="Giraud I."/>
            <person name="Moumen B."/>
            <person name="Laverre T."/>
            <person name="Caubet Y."/>
            <person name="Peccoud J."/>
            <person name="Gilbert C."/>
            <person name="Cordaux R."/>
        </authorList>
    </citation>
    <scope>NUCLEOTIDE SEQUENCE [LARGE SCALE GENOMIC DNA]</scope>
    <source>
        <strain evidence="2">ANa2</strain>
        <tissue evidence="2">Whole body excluding digestive tract and cuticle</tissue>
    </source>
</reference>
<dbReference type="GO" id="GO:0030544">
    <property type="term" value="F:Hsp70 protein binding"/>
    <property type="evidence" value="ECO:0007669"/>
    <property type="project" value="InterPro"/>
</dbReference>
<feature type="compositionally biased region" description="Polar residues" evidence="1">
    <location>
        <begin position="61"/>
        <end position="72"/>
    </location>
</feature>
<dbReference type="PANTHER" id="PTHR22635">
    <property type="entry name" value="RING FINGER PROTEIN 207"/>
    <property type="match status" value="1"/>
</dbReference>
<name>A0A5N5T6A7_9CRUS</name>
<dbReference type="OrthoDB" id="9049620at2759"/>
<dbReference type="GO" id="GO:0044325">
    <property type="term" value="F:transmembrane transporter binding"/>
    <property type="evidence" value="ECO:0007669"/>
    <property type="project" value="TreeGrafter"/>
</dbReference>
<dbReference type="InterPro" id="IPR039320">
    <property type="entry name" value="RNF207"/>
</dbReference>
<dbReference type="AlphaFoldDB" id="A0A5N5T6A7"/>
<proteinExistence type="predicted"/>
<feature type="non-terminal residue" evidence="2">
    <location>
        <position position="1"/>
    </location>
</feature>